<dbReference type="AlphaFoldDB" id="A0A1G8C4Q3"/>
<protein>
    <submittedName>
        <fullName evidence="1">Uncharacterized protein</fullName>
    </submittedName>
</protein>
<dbReference type="OrthoDB" id="9097877at2"/>
<accession>A0A1G8C4Q3</accession>
<proteinExistence type="predicted"/>
<gene>
    <name evidence="1" type="ORF">SAMN05216466_109255</name>
</gene>
<dbReference type="RefSeq" id="WP_143016648.1">
    <property type="nucleotide sequence ID" value="NZ_CADERL010000004.1"/>
</dbReference>
<reference evidence="1 2" key="1">
    <citation type="submission" date="2016-10" db="EMBL/GenBank/DDBJ databases">
        <authorList>
            <person name="de Groot N.N."/>
        </authorList>
    </citation>
    <scope>NUCLEOTIDE SEQUENCE [LARGE SCALE GENOMIC DNA]</scope>
    <source>
        <strain evidence="1 2">LMG 2247</strain>
    </source>
</reference>
<evidence type="ECO:0000313" key="1">
    <source>
        <dbReference type="EMBL" id="SDH39930.1"/>
    </source>
</evidence>
<organism evidence="1 2">
    <name type="scientific">Paraburkholderia phenazinium</name>
    <dbReference type="NCBI Taxonomy" id="60549"/>
    <lineage>
        <taxon>Bacteria</taxon>
        <taxon>Pseudomonadati</taxon>
        <taxon>Pseudomonadota</taxon>
        <taxon>Betaproteobacteria</taxon>
        <taxon>Burkholderiales</taxon>
        <taxon>Burkholderiaceae</taxon>
        <taxon>Paraburkholderia</taxon>
    </lineage>
</organism>
<dbReference type="EMBL" id="FNCJ01000009">
    <property type="protein sequence ID" value="SDH39930.1"/>
    <property type="molecule type" value="Genomic_DNA"/>
</dbReference>
<dbReference type="Proteomes" id="UP000199706">
    <property type="component" value="Unassembled WGS sequence"/>
</dbReference>
<evidence type="ECO:0000313" key="2">
    <source>
        <dbReference type="Proteomes" id="UP000199706"/>
    </source>
</evidence>
<name>A0A1G8C4Q3_9BURK</name>
<sequence length="101" mass="11104">MKHGLIGLLTVLPASVGSTFSGTHAAHDINVAMLSPVELSPTGHDPAPEKTDLTRIIYTSARSSRGPTIAPSLLNNESFNGERHVRLRGDRFEWQWRENSK</sequence>